<dbReference type="Proteomes" id="UP000287188">
    <property type="component" value="Unassembled WGS sequence"/>
</dbReference>
<dbReference type="AlphaFoldDB" id="A0A402AQ81"/>
<evidence type="ECO:0000313" key="2">
    <source>
        <dbReference type="EMBL" id="GCE21204.1"/>
    </source>
</evidence>
<evidence type="ECO:0000313" key="3">
    <source>
        <dbReference type="Proteomes" id="UP000287188"/>
    </source>
</evidence>
<dbReference type="SUPFAM" id="SSF54909">
    <property type="entry name" value="Dimeric alpha+beta barrel"/>
    <property type="match status" value="1"/>
</dbReference>
<dbReference type="Gene3D" id="3.30.70.100">
    <property type="match status" value="1"/>
</dbReference>
<dbReference type="InterPro" id="IPR007138">
    <property type="entry name" value="ABM_dom"/>
</dbReference>
<accession>A0A402AQ81</accession>
<evidence type="ECO:0000259" key="1">
    <source>
        <dbReference type="Pfam" id="PF03992"/>
    </source>
</evidence>
<name>A0A402AQ81_9CHLR</name>
<comment type="caution">
    <text evidence="2">The sequence shown here is derived from an EMBL/GenBank/DDBJ whole genome shotgun (WGS) entry which is preliminary data.</text>
</comment>
<organism evidence="2 3">
    <name type="scientific">Dictyobacter kobayashii</name>
    <dbReference type="NCBI Taxonomy" id="2014872"/>
    <lineage>
        <taxon>Bacteria</taxon>
        <taxon>Bacillati</taxon>
        <taxon>Chloroflexota</taxon>
        <taxon>Ktedonobacteria</taxon>
        <taxon>Ktedonobacterales</taxon>
        <taxon>Dictyobacteraceae</taxon>
        <taxon>Dictyobacter</taxon>
    </lineage>
</organism>
<protein>
    <recommendedName>
        <fullName evidence="1">ABM domain-containing protein</fullName>
    </recommendedName>
</protein>
<reference evidence="3" key="1">
    <citation type="submission" date="2018-12" db="EMBL/GenBank/DDBJ databases">
        <title>Tengunoibacter tsumagoiensis gen. nov., sp. nov., Dictyobacter kobayashii sp. nov., D. alpinus sp. nov., and D. joshuensis sp. nov. and description of Dictyobacteraceae fam. nov. within the order Ktedonobacterales isolated from Tengu-no-mugimeshi.</title>
        <authorList>
            <person name="Wang C.M."/>
            <person name="Zheng Y."/>
            <person name="Sakai Y."/>
            <person name="Toyoda A."/>
            <person name="Minakuchi Y."/>
            <person name="Abe K."/>
            <person name="Yokota A."/>
            <person name="Yabe S."/>
        </authorList>
    </citation>
    <scope>NUCLEOTIDE SEQUENCE [LARGE SCALE GENOMIC DNA]</scope>
    <source>
        <strain evidence="3">Uno11</strain>
    </source>
</reference>
<proteinExistence type="predicted"/>
<feature type="domain" description="ABM" evidence="1">
    <location>
        <begin position="2"/>
        <end position="32"/>
    </location>
</feature>
<sequence>MADDNTVLAVSRWESKEALDEYTKNDLFKQHHGGASREQSQTPGQIAYYTGKILS</sequence>
<dbReference type="Pfam" id="PF03992">
    <property type="entry name" value="ABM"/>
    <property type="match status" value="1"/>
</dbReference>
<gene>
    <name evidence="2" type="ORF">KDK_50040</name>
</gene>
<dbReference type="EMBL" id="BIFS01000001">
    <property type="protein sequence ID" value="GCE21204.1"/>
    <property type="molecule type" value="Genomic_DNA"/>
</dbReference>
<keyword evidence="3" id="KW-1185">Reference proteome</keyword>
<dbReference type="InterPro" id="IPR011008">
    <property type="entry name" value="Dimeric_a/b-barrel"/>
</dbReference>